<evidence type="ECO:0000259" key="1">
    <source>
        <dbReference type="PROSITE" id="PS50035"/>
    </source>
</evidence>
<dbReference type="CDD" id="cd09117">
    <property type="entry name" value="PLDc_Bfil_DEXD_like"/>
    <property type="match status" value="1"/>
</dbReference>
<comment type="caution">
    <text evidence="2">The sequence shown here is derived from an EMBL/GenBank/DDBJ whole genome shotgun (WGS) entry which is preliminary data.</text>
</comment>
<dbReference type="SMART" id="SM00155">
    <property type="entry name" value="PLDc"/>
    <property type="match status" value="1"/>
</dbReference>
<reference evidence="2 3" key="1">
    <citation type="submission" date="2016-07" db="EMBL/GenBank/DDBJ databases">
        <title>Acinetobacter sp. ANC 4603.</title>
        <authorList>
            <person name="Radolfova-Krizova L."/>
            <person name="Nemec A."/>
        </authorList>
    </citation>
    <scope>NUCLEOTIDE SEQUENCE [LARGE SCALE GENOMIC DNA]</scope>
    <source>
        <strain evidence="2 3">ANC 4603</strain>
    </source>
</reference>
<dbReference type="GO" id="GO:0006793">
    <property type="term" value="P:phosphorus metabolic process"/>
    <property type="evidence" value="ECO:0007669"/>
    <property type="project" value="UniProtKB-ARBA"/>
</dbReference>
<accession>A0A1C3D121</accession>
<dbReference type="STRING" id="1891224.BBP83_01510"/>
<proteinExistence type="predicted"/>
<name>A0A1C3D121_9GAMM</name>
<dbReference type="InterPro" id="IPR001736">
    <property type="entry name" value="PLipase_D/transphosphatidylase"/>
</dbReference>
<dbReference type="AlphaFoldDB" id="A0A1C3D121"/>
<keyword evidence="3" id="KW-1185">Reference proteome</keyword>
<dbReference type="Proteomes" id="UP000186553">
    <property type="component" value="Unassembled WGS sequence"/>
</dbReference>
<evidence type="ECO:0000313" key="2">
    <source>
        <dbReference type="EMBL" id="ODA14509.1"/>
    </source>
</evidence>
<dbReference type="GO" id="GO:0003824">
    <property type="term" value="F:catalytic activity"/>
    <property type="evidence" value="ECO:0007669"/>
    <property type="project" value="InterPro"/>
</dbReference>
<sequence length="309" mass="35863">MNIYSEELWGNLSNLSKKSQFRRAAISYVSSDEDLEFLEGDLLIVNASDHVIESGGTSADLLEKLLEKGVILYSNPTLHTKLIIFDEYIYIGSANISKNSKENLIEAGVIVSYVDQPHLLNKGQEILISIQKDKKTILLNSDEVSRLKALPVKQKMVVPRERFKQTELIKKYWALGTYEKDYKGDYEQIEVQSQTLVNDNNSVDWFFIKERHAKQLFQNCEAGHSVILFKREQHNDLIKYIELVSILHISTDEQNNKIYFYNSLSTFCVNEKREFLESKLAKTYATKWIGRELYKNEVKEIKENLLNSF</sequence>
<dbReference type="SUPFAM" id="SSF56024">
    <property type="entry name" value="Phospholipase D/nuclease"/>
    <property type="match status" value="1"/>
</dbReference>
<dbReference type="InterPro" id="IPR025202">
    <property type="entry name" value="PLD-like_dom"/>
</dbReference>
<dbReference type="OrthoDB" id="9814092at2"/>
<evidence type="ECO:0000313" key="3">
    <source>
        <dbReference type="Proteomes" id="UP000186553"/>
    </source>
</evidence>
<dbReference type="RefSeq" id="WP_068885647.1">
    <property type="nucleotide sequence ID" value="NZ_CBCRUU010000011.1"/>
</dbReference>
<dbReference type="Pfam" id="PF13091">
    <property type="entry name" value="PLDc_2"/>
    <property type="match status" value="1"/>
</dbReference>
<dbReference type="PROSITE" id="PS50035">
    <property type="entry name" value="PLD"/>
    <property type="match status" value="1"/>
</dbReference>
<protein>
    <recommendedName>
        <fullName evidence="1">PLD phosphodiesterase domain-containing protein</fullName>
    </recommendedName>
</protein>
<dbReference type="Gene3D" id="3.30.870.10">
    <property type="entry name" value="Endonuclease Chain A"/>
    <property type="match status" value="1"/>
</dbReference>
<gene>
    <name evidence="2" type="ORF">BBP83_01510</name>
</gene>
<organism evidence="2 3">
    <name type="scientific">Acinetobacter celticus</name>
    <dbReference type="NCBI Taxonomy" id="1891224"/>
    <lineage>
        <taxon>Bacteria</taxon>
        <taxon>Pseudomonadati</taxon>
        <taxon>Pseudomonadota</taxon>
        <taxon>Gammaproteobacteria</taxon>
        <taxon>Moraxellales</taxon>
        <taxon>Moraxellaceae</taxon>
        <taxon>Acinetobacter</taxon>
    </lineage>
</organism>
<feature type="domain" description="PLD phosphodiesterase" evidence="1">
    <location>
        <begin position="74"/>
        <end position="100"/>
    </location>
</feature>
<dbReference type="EMBL" id="MBDL01000001">
    <property type="protein sequence ID" value="ODA14509.1"/>
    <property type="molecule type" value="Genomic_DNA"/>
</dbReference>